<evidence type="ECO:0000313" key="3">
    <source>
        <dbReference type="Proteomes" id="UP000276991"/>
    </source>
</evidence>
<dbReference type="EMBL" id="UPTC01001062">
    <property type="protein sequence ID" value="VBB30982.1"/>
    <property type="molecule type" value="Genomic_DNA"/>
</dbReference>
<sequence>MGSRAAVKSMDDFDACVGVRAWITVCLLMMADKDQLISQKASSDADSNSNNGSLFSHRYPDETLSSSSGSKENTQLLLNNESSLSPKLQSHGAETIPTVRRCRRFNDAFPEGLKFQPKMTREDSIDLSTNEEKSNSDDEWFIQKINPKSGTHSTDGNKNSENSQASRSTTREDVQKCMMKRLVEMRLRNQEKRKAMYAADNEIMFDESKSMEIDLSGRIGEESKAKPNSGETLQKSSMAIEVEDEKAKFGLIQDEEDGDRQKDLLVSREETCENLMKHEDHKSYLPGSETESSDLSDETESEYGSSSLVDDLLSDVADNCSGSFDYPEEKFPKLLKKTVLWLLMAYALKDLKYLTIIMVLQRPPEYYSSEEYYRLVRKRRRKHRLILSTRFYDEESIKAWRRSGRLLKKVKRILLDEDEEDDEAFNTSDHNEESDSDVLDENDKREVNNKRRLFVDDDYKRDEIEPSNEENDDEDQRVKGIEEAESNDELEQVRKLQITQKRQKKSEYIEEEASLSGEDVGSDESDEEQMNVYEAEEGDNDELPDDETIREQLHKQWVKQQRDEEERKLLYWKDQLHVDGDVTDETDRTFRFKLRLAKSDNVDEKIDNVTVDAENVEVDDDELYKRRREISKWKMEERKGELLAESTSVKETNPLLKAALKVIDKGSLDGNSQSHETAGSSLSKNSLLHHCKSLPQVLNETKTTLYTKSADADSAQTDEYTEVLHSQLSPARTTEDPHFARIFH</sequence>
<feature type="compositionally biased region" description="Acidic residues" evidence="1">
    <location>
        <begin position="291"/>
        <end position="301"/>
    </location>
</feature>
<dbReference type="Proteomes" id="UP000276991">
    <property type="component" value="Unassembled WGS sequence"/>
</dbReference>
<feature type="region of interest" description="Disordered" evidence="1">
    <location>
        <begin position="113"/>
        <end position="173"/>
    </location>
</feature>
<feature type="compositionally biased region" description="Acidic residues" evidence="1">
    <location>
        <begin position="520"/>
        <end position="546"/>
    </location>
</feature>
<feature type="compositionally biased region" description="Polar residues" evidence="1">
    <location>
        <begin position="146"/>
        <end position="168"/>
    </location>
</feature>
<keyword evidence="3" id="KW-1185">Reference proteome</keyword>
<reference evidence="2 3" key="1">
    <citation type="submission" date="2018-08" db="EMBL/GenBank/DDBJ databases">
        <authorList>
            <person name="Laetsch R D."/>
            <person name="Stevens L."/>
            <person name="Kumar S."/>
            <person name="Blaxter L. M."/>
        </authorList>
    </citation>
    <scope>NUCLEOTIDE SEQUENCE [LARGE SCALE GENOMIC DNA]</scope>
</reference>
<evidence type="ECO:0000313" key="2">
    <source>
        <dbReference type="EMBL" id="VBB30982.1"/>
    </source>
</evidence>
<feature type="compositionally biased region" description="Low complexity" evidence="1">
    <location>
        <begin position="41"/>
        <end position="51"/>
    </location>
</feature>
<feature type="region of interest" description="Disordered" evidence="1">
    <location>
        <begin position="420"/>
        <end position="443"/>
    </location>
</feature>
<gene>
    <name evidence="2" type="ORF">NAV_LOCUS5773</name>
</gene>
<feature type="region of interest" description="Disordered" evidence="1">
    <location>
        <begin position="458"/>
        <end position="477"/>
    </location>
</feature>
<dbReference type="OrthoDB" id="5859781at2759"/>
<name>A0A498SQE7_ACAVI</name>
<organism evidence="2 3">
    <name type="scientific">Acanthocheilonema viteae</name>
    <name type="common">Filarial nematode worm</name>
    <name type="synonym">Dipetalonema viteae</name>
    <dbReference type="NCBI Taxonomy" id="6277"/>
    <lineage>
        <taxon>Eukaryota</taxon>
        <taxon>Metazoa</taxon>
        <taxon>Ecdysozoa</taxon>
        <taxon>Nematoda</taxon>
        <taxon>Chromadorea</taxon>
        <taxon>Rhabditida</taxon>
        <taxon>Spirurina</taxon>
        <taxon>Spiruromorpha</taxon>
        <taxon>Filarioidea</taxon>
        <taxon>Onchocercidae</taxon>
        <taxon>Acanthocheilonema</taxon>
    </lineage>
</organism>
<proteinExistence type="predicted"/>
<protein>
    <submittedName>
        <fullName evidence="2">Uncharacterized protein</fullName>
    </submittedName>
</protein>
<feature type="region of interest" description="Disordered" evidence="1">
    <location>
        <begin position="501"/>
        <end position="549"/>
    </location>
</feature>
<feature type="region of interest" description="Disordered" evidence="1">
    <location>
        <begin position="41"/>
        <end position="73"/>
    </location>
</feature>
<dbReference type="AlphaFoldDB" id="A0A498SQE7"/>
<accession>A0A498SQE7</accession>
<feature type="compositionally biased region" description="Basic and acidic residues" evidence="1">
    <location>
        <begin position="119"/>
        <end position="136"/>
    </location>
</feature>
<feature type="compositionally biased region" description="Acidic residues" evidence="1">
    <location>
        <begin position="465"/>
        <end position="475"/>
    </location>
</feature>
<feature type="compositionally biased region" description="Polar residues" evidence="1">
    <location>
        <begin position="63"/>
        <end position="73"/>
    </location>
</feature>
<evidence type="ECO:0000256" key="1">
    <source>
        <dbReference type="SAM" id="MobiDB-lite"/>
    </source>
</evidence>
<dbReference type="STRING" id="6277.A0A498SQE7"/>
<feature type="region of interest" description="Disordered" evidence="1">
    <location>
        <begin position="277"/>
        <end position="302"/>
    </location>
</feature>